<dbReference type="GO" id="GO:0005886">
    <property type="term" value="C:plasma membrane"/>
    <property type="evidence" value="ECO:0007669"/>
    <property type="project" value="TreeGrafter"/>
</dbReference>
<dbReference type="KEGG" id="nfu:107390450"/>
<dbReference type="EMBL" id="JAAVVJ010000004">
    <property type="protein sequence ID" value="KAF7223746.1"/>
    <property type="molecule type" value="Genomic_DNA"/>
</dbReference>
<dbReference type="GO" id="GO:0032813">
    <property type="term" value="F:tumor necrosis factor receptor superfamily binding"/>
    <property type="evidence" value="ECO:0007669"/>
    <property type="project" value="InterPro"/>
</dbReference>
<dbReference type="AlphaFoldDB" id="A0A1A8AFH9"/>
<dbReference type="GO" id="GO:0045585">
    <property type="term" value="P:positive regulation of cytotoxic T cell differentiation"/>
    <property type="evidence" value="ECO:0007669"/>
    <property type="project" value="TreeGrafter"/>
</dbReference>
<protein>
    <submittedName>
        <fullName evidence="2">LOC107390450-like protein</fullName>
    </submittedName>
</protein>
<keyword evidence="1" id="KW-1133">Transmembrane helix</keyword>
<dbReference type="PANTHER" id="PTHR15153">
    <property type="entry name" value="TUMOR NECROSIS FACTOR LIGAND SUPERFAMILY MEMBER 9"/>
    <property type="match status" value="1"/>
</dbReference>
<dbReference type="Proteomes" id="UP000822369">
    <property type="component" value="Chromosome 4"/>
</dbReference>
<evidence type="ECO:0000313" key="2">
    <source>
        <dbReference type="EMBL" id="KAF7223746.1"/>
    </source>
</evidence>
<accession>A0A1A8AFH9</accession>
<reference evidence="3" key="2">
    <citation type="submission" date="2016-06" db="EMBL/GenBank/DDBJ databases">
        <title>The genome of a short-lived fish provides insights into sex chromosome evolution and the genetic control of aging.</title>
        <authorList>
            <person name="Reichwald K."/>
            <person name="Felder M."/>
            <person name="Petzold A."/>
            <person name="Koch P."/>
            <person name="Groth M."/>
            <person name="Platzer M."/>
        </authorList>
    </citation>
    <scope>NUCLEOTIDE SEQUENCE</scope>
    <source>
        <tissue evidence="3">Brain</tissue>
    </source>
</reference>
<evidence type="ECO:0000256" key="1">
    <source>
        <dbReference type="SAM" id="Phobius"/>
    </source>
</evidence>
<dbReference type="InterPro" id="IPR042373">
    <property type="entry name" value="TNFSF9"/>
</dbReference>
<sequence length="220" mass="24311">MGQENNTADVESLQKSGRRSGSCLNAFLITSIIVLFALVAALAAFGVMAVKKLQSKLDVPRRVSESELFEKMSGAQQPSVAFNMEKFAYLEAMKSSLKNGTMEWADVKYGVGSSIGSKFVFDSHQMSLKPQQSGVYFMYVEVKITCTSRCNTSVVHLNVSNKLTCDVELPSHKKSVSKKCWTVSTLENEGLITQMRVPDKGFQDWKLDLKNSGLGLFLID</sequence>
<organism evidence="3">
    <name type="scientific">Nothobranchius furzeri</name>
    <name type="common">Turquoise killifish</name>
    <dbReference type="NCBI Taxonomy" id="105023"/>
    <lineage>
        <taxon>Eukaryota</taxon>
        <taxon>Metazoa</taxon>
        <taxon>Chordata</taxon>
        <taxon>Craniata</taxon>
        <taxon>Vertebrata</taxon>
        <taxon>Euteleostomi</taxon>
        <taxon>Actinopterygii</taxon>
        <taxon>Neopterygii</taxon>
        <taxon>Teleostei</taxon>
        <taxon>Neoteleostei</taxon>
        <taxon>Acanthomorphata</taxon>
        <taxon>Ovalentaria</taxon>
        <taxon>Atherinomorphae</taxon>
        <taxon>Cyprinodontiformes</taxon>
        <taxon>Nothobranchiidae</taxon>
        <taxon>Nothobranchius</taxon>
    </lineage>
</organism>
<reference evidence="2" key="3">
    <citation type="submission" date="2020-03" db="EMBL/GenBank/DDBJ databases">
        <title>Intra-Species Differences in Population Size shape Life History and Genome Evolution.</title>
        <authorList>
            <person name="Willemsen D."/>
            <person name="Cui R."/>
            <person name="Valenzano D.R."/>
        </authorList>
    </citation>
    <scope>NUCLEOTIDE SEQUENCE</scope>
    <source>
        <strain evidence="2">GRZ</strain>
        <tissue evidence="2">Whole</tissue>
    </source>
</reference>
<keyword evidence="1" id="KW-0472">Membrane</keyword>
<evidence type="ECO:0000313" key="3">
    <source>
        <dbReference type="EMBL" id="SBP52990.1"/>
    </source>
</evidence>
<dbReference type="OrthoDB" id="9899228at2759"/>
<keyword evidence="1" id="KW-0812">Transmembrane</keyword>
<dbReference type="GO" id="GO:0042104">
    <property type="term" value="P:positive regulation of activated T cell proliferation"/>
    <property type="evidence" value="ECO:0007669"/>
    <property type="project" value="TreeGrafter"/>
</dbReference>
<feature type="transmembrane region" description="Helical" evidence="1">
    <location>
        <begin position="26"/>
        <end position="50"/>
    </location>
</feature>
<dbReference type="PANTHER" id="PTHR15153:SF0">
    <property type="entry name" value="TUMOR NECROSIS FACTOR LIGAND SUPERFAMILY MEMBER 9"/>
    <property type="match status" value="1"/>
</dbReference>
<dbReference type="Gene3D" id="2.60.120.40">
    <property type="match status" value="1"/>
</dbReference>
<reference evidence="3" key="1">
    <citation type="submission" date="2016-05" db="EMBL/GenBank/DDBJ databases">
        <authorList>
            <person name="Lavstsen T."/>
            <person name="Jespersen J.S."/>
        </authorList>
    </citation>
    <scope>NUCLEOTIDE SEQUENCE</scope>
    <source>
        <tissue evidence="3">Brain</tissue>
    </source>
</reference>
<dbReference type="EMBL" id="HADY01014505">
    <property type="protein sequence ID" value="SBP52990.1"/>
    <property type="molecule type" value="Transcribed_RNA"/>
</dbReference>
<proteinExistence type="predicted"/>
<dbReference type="OMA" id="SKKCWTV"/>
<name>A0A1A8AFH9_NOTFU</name>
<dbReference type="InterPro" id="IPR008983">
    <property type="entry name" value="Tumour_necrosis_fac-like_dom"/>
</dbReference>
<gene>
    <name evidence="3" type="primary">Nfu_g_1_007269</name>
    <name evidence="2" type="ORF">G4P62_001356</name>
</gene>